<organism evidence="11 12">
    <name type="scientific">Clostridium disporicum</name>
    <dbReference type="NCBI Taxonomy" id="84024"/>
    <lineage>
        <taxon>Bacteria</taxon>
        <taxon>Bacillati</taxon>
        <taxon>Bacillota</taxon>
        <taxon>Clostridia</taxon>
        <taxon>Eubacteriales</taxon>
        <taxon>Clostridiaceae</taxon>
        <taxon>Clostridium</taxon>
    </lineage>
</organism>
<dbReference type="Gene3D" id="3.40.50.720">
    <property type="entry name" value="NAD(P)-binding Rossmann-like Domain"/>
    <property type="match status" value="1"/>
</dbReference>
<dbReference type="GO" id="GO:0004764">
    <property type="term" value="F:shikimate 3-dehydrogenase (NADP+) activity"/>
    <property type="evidence" value="ECO:0007669"/>
    <property type="project" value="UniProtKB-UniRule"/>
</dbReference>
<comment type="catalytic activity">
    <reaction evidence="7 8">
        <text>shikimate + NADP(+) = 3-dehydroshikimate + NADPH + H(+)</text>
        <dbReference type="Rhea" id="RHEA:17737"/>
        <dbReference type="ChEBI" id="CHEBI:15378"/>
        <dbReference type="ChEBI" id="CHEBI:16630"/>
        <dbReference type="ChEBI" id="CHEBI:36208"/>
        <dbReference type="ChEBI" id="CHEBI:57783"/>
        <dbReference type="ChEBI" id="CHEBI:58349"/>
        <dbReference type="EC" id="1.1.1.25"/>
    </reaction>
</comment>
<comment type="caution">
    <text evidence="8">Lacks conserved residue(s) required for the propagation of feature annotation.</text>
</comment>
<keyword evidence="4 8" id="KW-0521">NADP</keyword>
<feature type="domain" description="Quinate/shikimate 5-dehydrogenase/glutamyl-tRNA reductase" evidence="9">
    <location>
        <begin position="113"/>
        <end position="174"/>
    </location>
</feature>
<dbReference type="Pfam" id="PF08501">
    <property type="entry name" value="Shikimate_dh_N"/>
    <property type="match status" value="1"/>
</dbReference>
<dbReference type="InterPro" id="IPR011342">
    <property type="entry name" value="Shikimate_DH"/>
</dbReference>
<comment type="function">
    <text evidence="8">Involved in the biosynthesis of the chorismate, which leads to the biosynthesis of aromatic amino acids. Catalyzes the reversible NADPH linked reduction of 3-dehydroshikimate (DHSA) to yield shikimate (SA).</text>
</comment>
<evidence type="ECO:0000259" key="10">
    <source>
        <dbReference type="Pfam" id="PF08501"/>
    </source>
</evidence>
<gene>
    <name evidence="11" type="primary">aroE_2</name>
    <name evidence="8" type="synonym">aroE</name>
    <name evidence="11" type="ORF">ERS852470_02888</name>
</gene>
<evidence type="ECO:0000256" key="7">
    <source>
        <dbReference type="ARBA" id="ARBA00049442"/>
    </source>
</evidence>
<dbReference type="PANTHER" id="PTHR21089:SF1">
    <property type="entry name" value="BIFUNCTIONAL 3-DEHYDROQUINATE DEHYDRATASE_SHIKIMATE DEHYDROGENASE, CHLOROPLASTIC"/>
    <property type="match status" value="1"/>
</dbReference>
<dbReference type="GO" id="GO:0009073">
    <property type="term" value="P:aromatic amino acid family biosynthetic process"/>
    <property type="evidence" value="ECO:0007669"/>
    <property type="project" value="UniProtKB-KW"/>
</dbReference>
<dbReference type="InterPro" id="IPR046346">
    <property type="entry name" value="Aminoacid_DH-like_N_sf"/>
</dbReference>
<dbReference type="EMBL" id="CYZV01000035">
    <property type="protein sequence ID" value="CUO62747.1"/>
    <property type="molecule type" value="Genomic_DNA"/>
</dbReference>
<evidence type="ECO:0000313" key="11">
    <source>
        <dbReference type="EMBL" id="CUO62747.1"/>
    </source>
</evidence>
<dbReference type="UniPathway" id="UPA00053">
    <property type="reaction ID" value="UER00087"/>
</dbReference>
<name>A0A174GMY1_9CLOT</name>
<dbReference type="InterPro" id="IPR006151">
    <property type="entry name" value="Shikm_DH/Glu-tRNA_Rdtase"/>
</dbReference>
<evidence type="ECO:0000256" key="3">
    <source>
        <dbReference type="ARBA" id="ARBA00022605"/>
    </source>
</evidence>
<feature type="binding site" evidence="8">
    <location>
        <position position="213"/>
    </location>
    <ligand>
        <name>shikimate</name>
        <dbReference type="ChEBI" id="CHEBI:36208"/>
    </ligand>
</feature>
<feature type="binding site" evidence="8">
    <location>
        <position position="234"/>
    </location>
    <ligand>
        <name>NADP(+)</name>
        <dbReference type="ChEBI" id="CHEBI:58349"/>
    </ligand>
</feature>
<accession>A0A174GMY1</accession>
<dbReference type="GO" id="GO:0050661">
    <property type="term" value="F:NADP binding"/>
    <property type="evidence" value="ECO:0007669"/>
    <property type="project" value="InterPro"/>
</dbReference>
<evidence type="ECO:0000313" key="12">
    <source>
        <dbReference type="Proteomes" id="UP000095558"/>
    </source>
</evidence>
<dbReference type="OrthoDB" id="9792692at2"/>
<reference evidence="11 12" key="1">
    <citation type="submission" date="2015-09" db="EMBL/GenBank/DDBJ databases">
        <authorList>
            <consortium name="Pathogen Informatics"/>
        </authorList>
    </citation>
    <scope>NUCLEOTIDE SEQUENCE [LARGE SCALE GENOMIC DNA]</scope>
    <source>
        <strain evidence="11 12">2789STDY5834855</strain>
    </source>
</reference>
<feature type="binding site" evidence="8">
    <location>
        <position position="101"/>
    </location>
    <ligand>
        <name>shikimate</name>
        <dbReference type="ChEBI" id="CHEBI:36208"/>
    </ligand>
</feature>
<comment type="similarity">
    <text evidence="8">Belongs to the shikimate dehydrogenase family.</text>
</comment>
<protein>
    <recommendedName>
        <fullName evidence="2 8">Shikimate dehydrogenase (NADP(+))</fullName>
        <shortName evidence="8">SDH</shortName>
        <ecNumber evidence="2 8">1.1.1.25</ecNumber>
    </recommendedName>
</protein>
<feature type="binding site" evidence="8">
    <location>
        <position position="211"/>
    </location>
    <ligand>
        <name>NADP(+)</name>
        <dbReference type="ChEBI" id="CHEBI:58349"/>
    </ligand>
</feature>
<dbReference type="GO" id="GO:0008652">
    <property type="term" value="P:amino acid biosynthetic process"/>
    <property type="evidence" value="ECO:0007669"/>
    <property type="project" value="UniProtKB-KW"/>
</dbReference>
<dbReference type="PANTHER" id="PTHR21089">
    <property type="entry name" value="SHIKIMATE DEHYDROGENASE"/>
    <property type="match status" value="1"/>
</dbReference>
<dbReference type="HAMAP" id="MF_00222">
    <property type="entry name" value="Shikimate_DH_AroE"/>
    <property type="match status" value="1"/>
</dbReference>
<dbReference type="AlphaFoldDB" id="A0A174GMY1"/>
<dbReference type="SUPFAM" id="SSF51735">
    <property type="entry name" value="NAD(P)-binding Rossmann-fold domains"/>
    <property type="match status" value="1"/>
</dbReference>
<dbReference type="RefSeq" id="WP_042402151.1">
    <property type="nucleotide sequence ID" value="NZ_CYYT01000056.1"/>
</dbReference>
<keyword evidence="6 8" id="KW-0057">Aromatic amino acid biosynthesis</keyword>
<dbReference type="InterPro" id="IPR036291">
    <property type="entry name" value="NAD(P)-bd_dom_sf"/>
</dbReference>
<dbReference type="GeneID" id="83013226"/>
<evidence type="ECO:0000256" key="8">
    <source>
        <dbReference type="HAMAP-Rule" id="MF_00222"/>
    </source>
</evidence>
<evidence type="ECO:0000256" key="2">
    <source>
        <dbReference type="ARBA" id="ARBA00012962"/>
    </source>
</evidence>
<dbReference type="SUPFAM" id="SSF53223">
    <property type="entry name" value="Aminoacid dehydrogenase-like, N-terminal domain"/>
    <property type="match status" value="1"/>
</dbReference>
<keyword evidence="5 8" id="KW-0560">Oxidoreductase</keyword>
<dbReference type="CDD" id="cd01065">
    <property type="entry name" value="NAD_bind_Shikimate_DH"/>
    <property type="match status" value="1"/>
</dbReference>
<keyword evidence="3 8" id="KW-0028">Amino-acid biosynthesis</keyword>
<feature type="domain" description="Shikimate dehydrogenase substrate binding N-terminal" evidence="10">
    <location>
        <begin position="6"/>
        <end position="88"/>
    </location>
</feature>
<feature type="binding site" evidence="8">
    <location>
        <begin position="14"/>
        <end position="16"/>
    </location>
    <ligand>
        <name>shikimate</name>
        <dbReference type="ChEBI" id="CHEBI:36208"/>
    </ligand>
</feature>
<dbReference type="InterPro" id="IPR013708">
    <property type="entry name" value="Shikimate_DH-bd_N"/>
</dbReference>
<dbReference type="Proteomes" id="UP000095558">
    <property type="component" value="Unassembled WGS sequence"/>
</dbReference>
<dbReference type="Gene3D" id="3.40.50.10860">
    <property type="entry name" value="Leucine Dehydrogenase, chain A, domain 1"/>
    <property type="match status" value="1"/>
</dbReference>
<dbReference type="GO" id="GO:0009423">
    <property type="term" value="P:chorismate biosynthetic process"/>
    <property type="evidence" value="ECO:0007669"/>
    <property type="project" value="UniProtKB-UniRule"/>
</dbReference>
<dbReference type="GO" id="GO:0005829">
    <property type="term" value="C:cytosol"/>
    <property type="evidence" value="ECO:0007669"/>
    <property type="project" value="TreeGrafter"/>
</dbReference>
<feature type="binding site" evidence="8">
    <location>
        <begin position="125"/>
        <end position="129"/>
    </location>
    <ligand>
        <name>NADP(+)</name>
        <dbReference type="ChEBI" id="CHEBI:58349"/>
    </ligand>
</feature>
<evidence type="ECO:0000259" key="9">
    <source>
        <dbReference type="Pfam" id="PF01488"/>
    </source>
</evidence>
<dbReference type="Pfam" id="PF01488">
    <property type="entry name" value="Shikimate_DH"/>
    <property type="match status" value="1"/>
</dbReference>
<feature type="binding site" evidence="8">
    <location>
        <position position="86"/>
    </location>
    <ligand>
        <name>shikimate</name>
        <dbReference type="ChEBI" id="CHEBI:36208"/>
    </ligand>
</feature>
<proteinExistence type="inferred from homology"/>
<sequence>MEFYGLLGEKLSHSLSPRINKIILEKNKTEGAYKLFEIPKDRLNDFVEAVKLLKIKGFNVTIPYKESVMKYLDYISDEAARIGAVNTVMLKANKLYGYNTDYFGIKVMLKSKNINVKNKTAVILGSGGACKAVITYLLDNEVEKIYIVSRTPESVNLNKIDKKISIINYNELNSIKGYLIINTTPVGMFPNVDNSAVSKEVIKNFDVAVDLVYNPTQTKFLQFATEEGKVAIGGLHMLVGQAVKSQAIFNDREISEELINYIYDDLSKDFK</sequence>
<feature type="binding site" evidence="8">
    <location>
        <position position="61"/>
    </location>
    <ligand>
        <name>shikimate</name>
        <dbReference type="ChEBI" id="CHEBI:36208"/>
    </ligand>
</feature>
<evidence type="ECO:0000256" key="5">
    <source>
        <dbReference type="ARBA" id="ARBA00023002"/>
    </source>
</evidence>
<comment type="pathway">
    <text evidence="1 8">Metabolic intermediate biosynthesis; chorismate biosynthesis; chorismate from D-erythrose 4-phosphate and phosphoenolpyruvate: step 4/7.</text>
</comment>
<feature type="binding site" evidence="8">
    <location>
        <position position="77"/>
    </location>
    <ligand>
        <name>NADP(+)</name>
        <dbReference type="ChEBI" id="CHEBI:58349"/>
    </ligand>
</feature>
<feature type="active site" description="Proton acceptor" evidence="8">
    <location>
        <position position="65"/>
    </location>
</feature>
<dbReference type="NCBIfam" id="TIGR00507">
    <property type="entry name" value="aroE"/>
    <property type="match status" value="1"/>
</dbReference>
<dbReference type="GO" id="GO:0019632">
    <property type="term" value="P:shikimate metabolic process"/>
    <property type="evidence" value="ECO:0007669"/>
    <property type="project" value="InterPro"/>
</dbReference>
<evidence type="ECO:0000256" key="6">
    <source>
        <dbReference type="ARBA" id="ARBA00023141"/>
    </source>
</evidence>
<dbReference type="EC" id="1.1.1.25" evidence="2 8"/>
<evidence type="ECO:0000256" key="4">
    <source>
        <dbReference type="ARBA" id="ARBA00022857"/>
    </source>
</evidence>
<dbReference type="InterPro" id="IPR022893">
    <property type="entry name" value="Shikimate_DH_fam"/>
</dbReference>
<evidence type="ECO:0000256" key="1">
    <source>
        <dbReference type="ARBA" id="ARBA00004871"/>
    </source>
</evidence>
<comment type="subunit">
    <text evidence="8">Homodimer.</text>
</comment>
<feature type="binding site" evidence="8">
    <location>
        <position position="241"/>
    </location>
    <ligand>
        <name>shikimate</name>
        <dbReference type="ChEBI" id="CHEBI:36208"/>
    </ligand>
</feature>